<accession>A0A7J7IX48</accession>
<dbReference type="InterPro" id="IPR037723">
    <property type="entry name" value="C2D_Ferlin"/>
</dbReference>
<dbReference type="GO" id="GO:0007009">
    <property type="term" value="P:plasma membrane organization"/>
    <property type="evidence" value="ECO:0007669"/>
    <property type="project" value="TreeGrafter"/>
</dbReference>
<evidence type="ECO:0000313" key="9">
    <source>
        <dbReference type="Proteomes" id="UP000593567"/>
    </source>
</evidence>
<gene>
    <name evidence="8" type="ORF">EB796_023177</name>
</gene>
<keyword evidence="5" id="KW-0472">Membrane</keyword>
<keyword evidence="2" id="KW-0812">Transmembrane</keyword>
<dbReference type="Gene3D" id="2.60.40.150">
    <property type="entry name" value="C2 domain"/>
    <property type="match status" value="1"/>
</dbReference>
<keyword evidence="9" id="KW-1185">Reference proteome</keyword>
<evidence type="ECO:0000259" key="7">
    <source>
        <dbReference type="PROSITE" id="PS50004"/>
    </source>
</evidence>
<protein>
    <recommendedName>
        <fullName evidence="7">C2 domain-containing protein</fullName>
    </recommendedName>
</protein>
<dbReference type="Pfam" id="PF00168">
    <property type="entry name" value="C2"/>
    <property type="match status" value="1"/>
</dbReference>
<dbReference type="PANTHER" id="PTHR12546:SF33">
    <property type="entry name" value="SPERM VESICLE FUSION PROTEIN FER-1"/>
    <property type="match status" value="1"/>
</dbReference>
<dbReference type="PANTHER" id="PTHR12546">
    <property type="entry name" value="FER-1-LIKE"/>
    <property type="match status" value="1"/>
</dbReference>
<evidence type="ECO:0000256" key="4">
    <source>
        <dbReference type="ARBA" id="ARBA00022989"/>
    </source>
</evidence>
<dbReference type="GO" id="GO:0061025">
    <property type="term" value="P:membrane fusion"/>
    <property type="evidence" value="ECO:0007669"/>
    <property type="project" value="TreeGrafter"/>
</dbReference>
<dbReference type="SUPFAM" id="SSF49562">
    <property type="entry name" value="C2 domain (Calcium/lipid-binding domain, CaLB)"/>
    <property type="match status" value="1"/>
</dbReference>
<comment type="caution">
    <text evidence="8">The sequence shown here is derived from an EMBL/GenBank/DDBJ whole genome shotgun (WGS) entry which is preliminary data.</text>
</comment>
<evidence type="ECO:0000256" key="1">
    <source>
        <dbReference type="ARBA" id="ARBA00004167"/>
    </source>
</evidence>
<evidence type="ECO:0000313" key="8">
    <source>
        <dbReference type="EMBL" id="KAF6018502.1"/>
    </source>
</evidence>
<evidence type="ECO:0000256" key="3">
    <source>
        <dbReference type="ARBA" id="ARBA00022737"/>
    </source>
</evidence>
<comment type="subcellular location">
    <subcellularLocation>
        <location evidence="1">Membrane</location>
        <topology evidence="1">Single-pass membrane protein</topology>
    </subcellularLocation>
</comment>
<dbReference type="InterPro" id="IPR037721">
    <property type="entry name" value="Ferlin"/>
</dbReference>
<name>A0A7J7IX48_BUGNE</name>
<dbReference type="AlphaFoldDB" id="A0A7J7IX48"/>
<evidence type="ECO:0000256" key="5">
    <source>
        <dbReference type="ARBA" id="ARBA00023136"/>
    </source>
</evidence>
<evidence type="ECO:0000256" key="2">
    <source>
        <dbReference type="ARBA" id="ARBA00022692"/>
    </source>
</evidence>
<dbReference type="InterPro" id="IPR035892">
    <property type="entry name" value="C2_domain_sf"/>
</dbReference>
<dbReference type="EMBL" id="VXIV02003300">
    <property type="protein sequence ID" value="KAF6018502.1"/>
    <property type="molecule type" value="Genomic_DNA"/>
</dbReference>
<reference evidence="8" key="1">
    <citation type="submission" date="2020-06" db="EMBL/GenBank/DDBJ databases">
        <title>Draft genome of Bugula neritina, a colonial animal packing powerful symbionts and potential medicines.</title>
        <authorList>
            <person name="Rayko M."/>
        </authorList>
    </citation>
    <scope>NUCLEOTIDE SEQUENCE [LARGE SCALE GENOMIC DNA]</scope>
    <source>
        <strain evidence="8">Kwan_BN1</strain>
    </source>
</reference>
<sequence length="197" mass="22344">MLIAFMFVFLDPYAVVGFGTQSQLTRVLDKTLSPMWDQTLIFDEITLYGPAELVAQNPPEVVIEVFDKDLIGKDEFLGRTICKPMVKLSMSDERTCVLQWHELINRRGNAGEMLASFELLLAGQAASLMDLTDTETDAMQPTSQLMNGEDLPFAPPKRNDLYIVPTGIRPVMRRTAVEILCWGMRNMKRYQLLNHIS</sequence>
<keyword evidence="6" id="KW-0732">Signal</keyword>
<dbReference type="InterPro" id="IPR000008">
    <property type="entry name" value="C2_dom"/>
</dbReference>
<proteinExistence type="predicted"/>
<keyword evidence="4" id="KW-1133">Transmembrane helix</keyword>
<dbReference type="Proteomes" id="UP000593567">
    <property type="component" value="Unassembled WGS sequence"/>
</dbReference>
<evidence type="ECO:0000256" key="6">
    <source>
        <dbReference type="SAM" id="SignalP"/>
    </source>
</evidence>
<organism evidence="8 9">
    <name type="scientific">Bugula neritina</name>
    <name type="common">Brown bryozoan</name>
    <name type="synonym">Sertularia neritina</name>
    <dbReference type="NCBI Taxonomy" id="10212"/>
    <lineage>
        <taxon>Eukaryota</taxon>
        <taxon>Metazoa</taxon>
        <taxon>Spiralia</taxon>
        <taxon>Lophotrochozoa</taxon>
        <taxon>Bryozoa</taxon>
        <taxon>Gymnolaemata</taxon>
        <taxon>Cheilostomatida</taxon>
        <taxon>Flustrina</taxon>
        <taxon>Buguloidea</taxon>
        <taxon>Bugulidae</taxon>
        <taxon>Bugula</taxon>
    </lineage>
</organism>
<dbReference type="GO" id="GO:0016020">
    <property type="term" value="C:membrane"/>
    <property type="evidence" value="ECO:0007669"/>
    <property type="project" value="UniProtKB-SubCell"/>
</dbReference>
<feature type="domain" description="C2" evidence="7">
    <location>
        <begin position="1"/>
        <end position="98"/>
    </location>
</feature>
<dbReference type="OrthoDB" id="10059618at2759"/>
<dbReference type="CDD" id="cd04017">
    <property type="entry name" value="C2D_Ferlin"/>
    <property type="match status" value="1"/>
</dbReference>
<dbReference type="PROSITE" id="PS50004">
    <property type="entry name" value="C2"/>
    <property type="match status" value="1"/>
</dbReference>
<keyword evidence="3" id="KW-0677">Repeat</keyword>
<feature type="chain" id="PRO_5029640450" description="C2 domain-containing protein" evidence="6">
    <location>
        <begin position="18"/>
        <end position="197"/>
    </location>
</feature>
<feature type="signal peptide" evidence="6">
    <location>
        <begin position="1"/>
        <end position="17"/>
    </location>
</feature>